<name>A0ACB9H8C7_CICIN</name>
<proteinExistence type="predicted"/>
<dbReference type="EMBL" id="CM042009">
    <property type="protein sequence ID" value="KAI3791420.1"/>
    <property type="molecule type" value="Genomic_DNA"/>
</dbReference>
<comment type="caution">
    <text evidence="1">The sequence shown here is derived from an EMBL/GenBank/DDBJ whole genome shotgun (WGS) entry which is preliminary data.</text>
</comment>
<evidence type="ECO:0000313" key="2">
    <source>
        <dbReference type="Proteomes" id="UP001055811"/>
    </source>
</evidence>
<dbReference type="Proteomes" id="UP001055811">
    <property type="component" value="Linkage Group LG01"/>
</dbReference>
<evidence type="ECO:0000313" key="1">
    <source>
        <dbReference type="EMBL" id="KAI3791420.1"/>
    </source>
</evidence>
<accession>A0ACB9H8C7</accession>
<gene>
    <name evidence="1" type="ORF">L2E82_05189</name>
</gene>
<reference evidence="2" key="1">
    <citation type="journal article" date="2022" name="Mol. Ecol. Resour.">
        <title>The genomes of chicory, endive, great burdock and yacon provide insights into Asteraceae palaeo-polyploidization history and plant inulin production.</title>
        <authorList>
            <person name="Fan W."/>
            <person name="Wang S."/>
            <person name="Wang H."/>
            <person name="Wang A."/>
            <person name="Jiang F."/>
            <person name="Liu H."/>
            <person name="Zhao H."/>
            <person name="Xu D."/>
            <person name="Zhang Y."/>
        </authorList>
    </citation>
    <scope>NUCLEOTIDE SEQUENCE [LARGE SCALE GENOMIC DNA]</scope>
    <source>
        <strain evidence="2">cv. Punajuju</strain>
    </source>
</reference>
<reference evidence="1 2" key="2">
    <citation type="journal article" date="2022" name="Mol. Ecol. Resour.">
        <title>The genomes of chicory, endive, great burdock and yacon provide insights into Asteraceae paleo-polyploidization history and plant inulin production.</title>
        <authorList>
            <person name="Fan W."/>
            <person name="Wang S."/>
            <person name="Wang H."/>
            <person name="Wang A."/>
            <person name="Jiang F."/>
            <person name="Liu H."/>
            <person name="Zhao H."/>
            <person name="Xu D."/>
            <person name="Zhang Y."/>
        </authorList>
    </citation>
    <scope>NUCLEOTIDE SEQUENCE [LARGE SCALE GENOMIC DNA]</scope>
    <source>
        <strain evidence="2">cv. Punajuju</strain>
        <tissue evidence="1">Leaves</tissue>
    </source>
</reference>
<protein>
    <submittedName>
        <fullName evidence="1">Uncharacterized protein</fullName>
    </submittedName>
</protein>
<keyword evidence="2" id="KW-1185">Reference proteome</keyword>
<sequence length="98" mass="11885">MRPGPDCQRVRFLSADTTLMGGFDFFMNDTATDRRQHHREIHYHRSNFDFLHITEIAHRLGLLENRTCLMNLVMFPYFVMFWLHLQVYRTCATDMQWN</sequence>
<organism evidence="1 2">
    <name type="scientific">Cichorium intybus</name>
    <name type="common">Chicory</name>
    <dbReference type="NCBI Taxonomy" id="13427"/>
    <lineage>
        <taxon>Eukaryota</taxon>
        <taxon>Viridiplantae</taxon>
        <taxon>Streptophyta</taxon>
        <taxon>Embryophyta</taxon>
        <taxon>Tracheophyta</taxon>
        <taxon>Spermatophyta</taxon>
        <taxon>Magnoliopsida</taxon>
        <taxon>eudicotyledons</taxon>
        <taxon>Gunneridae</taxon>
        <taxon>Pentapetalae</taxon>
        <taxon>asterids</taxon>
        <taxon>campanulids</taxon>
        <taxon>Asterales</taxon>
        <taxon>Asteraceae</taxon>
        <taxon>Cichorioideae</taxon>
        <taxon>Cichorieae</taxon>
        <taxon>Cichoriinae</taxon>
        <taxon>Cichorium</taxon>
    </lineage>
</organism>